<proteinExistence type="predicted"/>
<reference evidence="1 2" key="1">
    <citation type="journal article" date="2023" name="Life. Sci Alliance">
        <title>Evolutionary insights into 3D genome organization and epigenetic landscape of Vigna mungo.</title>
        <authorList>
            <person name="Junaid A."/>
            <person name="Singh B."/>
            <person name="Bhatia S."/>
        </authorList>
    </citation>
    <scope>NUCLEOTIDE SEQUENCE [LARGE SCALE GENOMIC DNA]</scope>
    <source>
        <strain evidence="1">Urdbean</strain>
    </source>
</reference>
<feature type="non-terminal residue" evidence="1">
    <location>
        <position position="1"/>
    </location>
</feature>
<protein>
    <submittedName>
        <fullName evidence="1">Uncharacterized protein</fullName>
    </submittedName>
</protein>
<dbReference type="AlphaFoldDB" id="A0AAQ3MN16"/>
<dbReference type="EMBL" id="CP144691">
    <property type="protein sequence ID" value="WVY93855.1"/>
    <property type="molecule type" value="Genomic_DNA"/>
</dbReference>
<evidence type="ECO:0000313" key="1">
    <source>
        <dbReference type="EMBL" id="WVY93855.1"/>
    </source>
</evidence>
<evidence type="ECO:0000313" key="2">
    <source>
        <dbReference type="Proteomes" id="UP001374535"/>
    </source>
</evidence>
<keyword evidence="2" id="KW-1185">Reference proteome</keyword>
<sequence length="173" mass="20135">LVHTNLHLFLSSAAAVEEVTQFHLHPPIVSPLRMLTSHRRIINTGRWRRCRIKTIKKTRTNTAEYSRNNLVTWPSRCGCLQVHRSPPSFPFSGNPNRHFNRLVLKPVGAATPLLKHKVCPVQRIRGQHATFDPSLYFQPTHTNKFRHLPKPTSNKHNFDPWFNFRSIIQLINK</sequence>
<name>A0AAQ3MN16_VIGMU</name>
<organism evidence="1 2">
    <name type="scientific">Vigna mungo</name>
    <name type="common">Black gram</name>
    <name type="synonym">Phaseolus mungo</name>
    <dbReference type="NCBI Taxonomy" id="3915"/>
    <lineage>
        <taxon>Eukaryota</taxon>
        <taxon>Viridiplantae</taxon>
        <taxon>Streptophyta</taxon>
        <taxon>Embryophyta</taxon>
        <taxon>Tracheophyta</taxon>
        <taxon>Spermatophyta</taxon>
        <taxon>Magnoliopsida</taxon>
        <taxon>eudicotyledons</taxon>
        <taxon>Gunneridae</taxon>
        <taxon>Pentapetalae</taxon>
        <taxon>rosids</taxon>
        <taxon>fabids</taxon>
        <taxon>Fabales</taxon>
        <taxon>Fabaceae</taxon>
        <taxon>Papilionoideae</taxon>
        <taxon>50 kb inversion clade</taxon>
        <taxon>NPAAA clade</taxon>
        <taxon>indigoferoid/millettioid clade</taxon>
        <taxon>Phaseoleae</taxon>
        <taxon>Vigna</taxon>
    </lineage>
</organism>
<accession>A0AAQ3MN16</accession>
<dbReference type="Proteomes" id="UP001374535">
    <property type="component" value="Chromosome 10"/>
</dbReference>
<gene>
    <name evidence="1" type="ORF">V8G54_032943</name>
</gene>